<keyword evidence="3" id="KW-1185">Reference proteome</keyword>
<proteinExistence type="predicted"/>
<dbReference type="EMBL" id="QLLI01000001">
    <property type="protein sequence ID" value="RAJ03437.1"/>
    <property type="molecule type" value="Genomic_DNA"/>
</dbReference>
<accession>A0ABX9BTN9</accession>
<evidence type="ECO:0000313" key="3">
    <source>
        <dbReference type="Proteomes" id="UP000248827"/>
    </source>
</evidence>
<dbReference type="Proteomes" id="UP000248827">
    <property type="component" value="Unassembled WGS sequence"/>
</dbReference>
<organism evidence="2 3">
    <name type="scientific">Paenibacillus pabuli</name>
    <dbReference type="NCBI Taxonomy" id="1472"/>
    <lineage>
        <taxon>Bacteria</taxon>
        <taxon>Bacillati</taxon>
        <taxon>Bacillota</taxon>
        <taxon>Bacilli</taxon>
        <taxon>Bacillales</taxon>
        <taxon>Paenibacillaceae</taxon>
        <taxon>Paenibacillus</taxon>
    </lineage>
</organism>
<feature type="signal peptide" evidence="1">
    <location>
        <begin position="1"/>
        <end position="22"/>
    </location>
</feature>
<protein>
    <submittedName>
        <fullName evidence="2">Uncharacterized protein</fullName>
    </submittedName>
</protein>
<name>A0ABX9BTN9_9BACL</name>
<keyword evidence="1" id="KW-0732">Signal</keyword>
<evidence type="ECO:0000256" key="1">
    <source>
        <dbReference type="SAM" id="SignalP"/>
    </source>
</evidence>
<reference evidence="2 3" key="1">
    <citation type="submission" date="2018-06" db="EMBL/GenBank/DDBJ databases">
        <title>Freshwater and sediment microbial communities from various areas in North America, analyzing microbe dynamics in response to fracking.</title>
        <authorList>
            <person name="Lamendella R."/>
        </authorList>
    </citation>
    <scope>NUCLEOTIDE SEQUENCE [LARGE SCALE GENOMIC DNA]</scope>
    <source>
        <strain evidence="2 3">NG-13</strain>
    </source>
</reference>
<evidence type="ECO:0000313" key="2">
    <source>
        <dbReference type="EMBL" id="RAJ03437.1"/>
    </source>
</evidence>
<dbReference type="RefSeq" id="WP_111618761.1">
    <property type="nucleotide sequence ID" value="NZ_QLLI01000001.1"/>
</dbReference>
<sequence>MWNLRMLLGSFLILILCLTGCAFTGQNECETPVQANTKRAEGFVGYVVDGKENSILVVNPAYKNFSTNGGADRYYPAKWFSNAPNP</sequence>
<comment type="caution">
    <text evidence="2">The sequence shown here is derived from an EMBL/GenBank/DDBJ whole genome shotgun (WGS) entry which is preliminary data.</text>
</comment>
<feature type="chain" id="PRO_5046720311" evidence="1">
    <location>
        <begin position="23"/>
        <end position="86"/>
    </location>
</feature>
<gene>
    <name evidence="2" type="ORF">DET54_101639</name>
</gene>